<evidence type="ECO:0000256" key="2">
    <source>
        <dbReference type="ARBA" id="ARBA00022475"/>
    </source>
</evidence>
<keyword evidence="3" id="KW-0547">Nucleotide-binding</keyword>
<evidence type="ECO:0000313" key="7">
    <source>
        <dbReference type="EMBL" id="MTV55792.1"/>
    </source>
</evidence>
<name>A0A6I3T5Q5_9BURK</name>
<protein>
    <submittedName>
        <fullName evidence="7">ATP-binding cassette domain-containing protein</fullName>
    </submittedName>
</protein>
<dbReference type="InterPro" id="IPR003439">
    <property type="entry name" value="ABC_transporter-like_ATP-bd"/>
</dbReference>
<dbReference type="OrthoDB" id="9800654at2"/>
<evidence type="ECO:0000259" key="5">
    <source>
        <dbReference type="PROSITE" id="PS50893"/>
    </source>
</evidence>
<keyword evidence="2" id="KW-0472">Membrane</keyword>
<keyword evidence="4 7" id="KW-0067">ATP-binding</keyword>
<evidence type="ECO:0000313" key="8">
    <source>
        <dbReference type="Proteomes" id="UP000430634"/>
    </source>
</evidence>
<keyword evidence="9" id="KW-1185">Reference proteome</keyword>
<dbReference type="RefSeq" id="WP_155473051.1">
    <property type="nucleotide sequence ID" value="NZ_BMKG01000008.1"/>
</dbReference>
<proteinExistence type="predicted"/>
<dbReference type="InterPro" id="IPR027417">
    <property type="entry name" value="P-loop_NTPase"/>
</dbReference>
<evidence type="ECO:0000313" key="6">
    <source>
        <dbReference type="EMBL" id="GGB99336.1"/>
    </source>
</evidence>
<evidence type="ECO:0000313" key="9">
    <source>
        <dbReference type="Proteomes" id="UP000622638"/>
    </source>
</evidence>
<organism evidence="7 8">
    <name type="scientific">Pseudoduganella buxea</name>
    <dbReference type="NCBI Taxonomy" id="1949069"/>
    <lineage>
        <taxon>Bacteria</taxon>
        <taxon>Pseudomonadati</taxon>
        <taxon>Pseudomonadota</taxon>
        <taxon>Betaproteobacteria</taxon>
        <taxon>Burkholderiales</taxon>
        <taxon>Oxalobacteraceae</taxon>
        <taxon>Telluria group</taxon>
        <taxon>Pseudoduganella</taxon>
    </lineage>
</organism>
<reference evidence="6" key="4">
    <citation type="submission" date="2024-05" db="EMBL/GenBank/DDBJ databases">
        <authorList>
            <person name="Sun Q."/>
            <person name="Zhou Y."/>
        </authorList>
    </citation>
    <scope>NUCLEOTIDE SEQUENCE</scope>
    <source>
        <strain evidence="6">CGMCC 1.15931</strain>
    </source>
</reference>
<dbReference type="SUPFAM" id="SSF52540">
    <property type="entry name" value="P-loop containing nucleoside triphosphate hydrolases"/>
    <property type="match status" value="1"/>
</dbReference>
<comment type="caution">
    <text evidence="7">The sequence shown here is derived from an EMBL/GenBank/DDBJ whole genome shotgun (WGS) entry which is preliminary data.</text>
</comment>
<evidence type="ECO:0000256" key="4">
    <source>
        <dbReference type="ARBA" id="ARBA00022840"/>
    </source>
</evidence>
<sequence length="225" mass="23563">MTPLQFERVHKAFVRPDAGYGVVANVSLAVRAGACVSLVGENGSGKSTILRMACGLVRPDGGLVRLWGGNPLHDGAARARTAAVFEGGRALYGRLTPNENLAYFAAVKGVDEAAARARFARLAARFDIGAYAGVAVRKLSRGTQQKFALLCGLAAGADLWLFDEPTLGLDAGSVIVLVDIVRAHLGGGGAVLMATHDLRLAETLGSVVRVADFMPQGWAPQVARR</sequence>
<accession>A0A6I3T5Q5</accession>
<dbReference type="Pfam" id="PF00005">
    <property type="entry name" value="ABC_tran"/>
    <property type="match status" value="1"/>
</dbReference>
<keyword evidence="2" id="KW-1003">Cell membrane</keyword>
<evidence type="ECO:0000256" key="1">
    <source>
        <dbReference type="ARBA" id="ARBA00022448"/>
    </source>
</evidence>
<dbReference type="InterPro" id="IPR051782">
    <property type="entry name" value="ABC_Transporter_VariousFunc"/>
</dbReference>
<keyword evidence="1" id="KW-0813">Transport</keyword>
<dbReference type="Proteomes" id="UP000430634">
    <property type="component" value="Unassembled WGS sequence"/>
</dbReference>
<dbReference type="PANTHER" id="PTHR42939:SF1">
    <property type="entry name" value="ABC TRANSPORTER ATP-BINDING PROTEIN ALBC-RELATED"/>
    <property type="match status" value="1"/>
</dbReference>
<dbReference type="InterPro" id="IPR003593">
    <property type="entry name" value="AAA+_ATPase"/>
</dbReference>
<gene>
    <name evidence="6" type="ORF">GCM10011572_21600</name>
    <name evidence="7" type="ORF">GM672_24000</name>
</gene>
<feature type="domain" description="ABC transporter" evidence="5">
    <location>
        <begin position="4"/>
        <end position="223"/>
    </location>
</feature>
<dbReference type="AlphaFoldDB" id="A0A6I3T5Q5"/>
<dbReference type="PROSITE" id="PS50893">
    <property type="entry name" value="ABC_TRANSPORTER_2"/>
    <property type="match status" value="1"/>
</dbReference>
<dbReference type="EMBL" id="WNKZ01000104">
    <property type="protein sequence ID" value="MTV55792.1"/>
    <property type="molecule type" value="Genomic_DNA"/>
</dbReference>
<evidence type="ECO:0000256" key="3">
    <source>
        <dbReference type="ARBA" id="ARBA00022741"/>
    </source>
</evidence>
<dbReference type="Gene3D" id="3.40.50.300">
    <property type="entry name" value="P-loop containing nucleotide triphosphate hydrolases"/>
    <property type="match status" value="1"/>
</dbReference>
<reference evidence="6" key="1">
    <citation type="journal article" date="2014" name="Int. J. Syst. Evol. Microbiol.">
        <title>Complete genome of a new Firmicutes species belonging to the dominant human colonic microbiota ('Ruminococcus bicirculans') reveals two chromosomes and a selective capacity to utilize plant glucans.</title>
        <authorList>
            <consortium name="NISC Comparative Sequencing Program"/>
            <person name="Wegmann U."/>
            <person name="Louis P."/>
            <person name="Goesmann A."/>
            <person name="Henrissat B."/>
            <person name="Duncan S.H."/>
            <person name="Flint H.J."/>
        </authorList>
    </citation>
    <scope>NUCLEOTIDE SEQUENCE</scope>
    <source>
        <strain evidence="6">CGMCC 1.15931</strain>
    </source>
</reference>
<dbReference type="Proteomes" id="UP000622638">
    <property type="component" value="Unassembled WGS sequence"/>
</dbReference>
<reference evidence="7 8" key="3">
    <citation type="submission" date="2019-11" db="EMBL/GenBank/DDBJ databases">
        <title>Type strains purchased from KCTC, JCM and DSMZ.</title>
        <authorList>
            <person name="Lu H."/>
        </authorList>
    </citation>
    <scope>NUCLEOTIDE SEQUENCE [LARGE SCALE GENOMIC DNA]</scope>
    <source>
        <strain evidence="7 8">KCTC 52429</strain>
    </source>
</reference>
<dbReference type="PANTHER" id="PTHR42939">
    <property type="entry name" value="ABC TRANSPORTER ATP-BINDING PROTEIN ALBC-RELATED"/>
    <property type="match status" value="1"/>
</dbReference>
<dbReference type="SMART" id="SM00382">
    <property type="entry name" value="AAA"/>
    <property type="match status" value="1"/>
</dbReference>
<dbReference type="EMBL" id="BMKG01000008">
    <property type="protein sequence ID" value="GGB99336.1"/>
    <property type="molecule type" value="Genomic_DNA"/>
</dbReference>
<dbReference type="GO" id="GO:0016887">
    <property type="term" value="F:ATP hydrolysis activity"/>
    <property type="evidence" value="ECO:0007669"/>
    <property type="project" value="InterPro"/>
</dbReference>
<dbReference type="GO" id="GO:0005524">
    <property type="term" value="F:ATP binding"/>
    <property type="evidence" value="ECO:0007669"/>
    <property type="project" value="UniProtKB-KW"/>
</dbReference>
<reference evidence="9" key="2">
    <citation type="journal article" date="2019" name="Int. J. Syst. Evol. Microbiol.">
        <title>The Global Catalogue of Microorganisms (GCM) 10K type strain sequencing project: providing services to taxonomists for standard genome sequencing and annotation.</title>
        <authorList>
            <consortium name="The Broad Institute Genomics Platform"/>
            <consortium name="The Broad Institute Genome Sequencing Center for Infectious Disease"/>
            <person name="Wu L."/>
            <person name="Ma J."/>
        </authorList>
    </citation>
    <scope>NUCLEOTIDE SEQUENCE [LARGE SCALE GENOMIC DNA]</scope>
    <source>
        <strain evidence="9">CGMCC 1.15931</strain>
    </source>
</reference>